<keyword evidence="3 5" id="KW-1133">Transmembrane helix</keyword>
<dbReference type="Pfam" id="PF07681">
    <property type="entry name" value="DoxX"/>
    <property type="match status" value="1"/>
</dbReference>
<evidence type="ECO:0000256" key="3">
    <source>
        <dbReference type="ARBA" id="ARBA00022989"/>
    </source>
</evidence>
<comment type="subcellular location">
    <subcellularLocation>
        <location evidence="1">Membrane</location>
        <topology evidence="1">Multi-pass membrane protein</topology>
    </subcellularLocation>
</comment>
<evidence type="ECO:0000256" key="2">
    <source>
        <dbReference type="ARBA" id="ARBA00022692"/>
    </source>
</evidence>
<evidence type="ECO:0008006" key="7">
    <source>
        <dbReference type="Google" id="ProtNLM"/>
    </source>
</evidence>
<protein>
    <recommendedName>
        <fullName evidence="7">DoxX family protein</fullName>
    </recommendedName>
</protein>
<organism evidence="6">
    <name type="scientific">uncultured Armatimonadetes bacterium</name>
    <dbReference type="NCBI Taxonomy" id="157466"/>
    <lineage>
        <taxon>Bacteria</taxon>
        <taxon>Bacillati</taxon>
        <taxon>Armatimonadota</taxon>
        <taxon>environmental samples</taxon>
    </lineage>
</organism>
<accession>A0A6J4JKI7</accession>
<name>A0A6J4JKI7_9BACT</name>
<keyword evidence="4 5" id="KW-0472">Membrane</keyword>
<feature type="transmembrane region" description="Helical" evidence="5">
    <location>
        <begin position="133"/>
        <end position="150"/>
    </location>
</feature>
<sequence length="183" mass="19859">MLRSFYDRFHRADARITEWMARSGVRFTRIALGVVFLWFGVLKFFPGLSSAEMLAGRTIETLTFGLVPPPVSLPVLALWECAIGLGLITGVALRLTLLLLFLQMPGTLTPLFLFPQETWARFPLVPTLEGQYIIKNLVLVGAGIVVGATVRGGRLIADPKAAAAIQIVGQVTKAAQQPQGGSR</sequence>
<dbReference type="InterPro" id="IPR032808">
    <property type="entry name" value="DoxX"/>
</dbReference>
<dbReference type="AlphaFoldDB" id="A0A6J4JKI7"/>
<evidence type="ECO:0000256" key="1">
    <source>
        <dbReference type="ARBA" id="ARBA00004141"/>
    </source>
</evidence>
<dbReference type="GO" id="GO:0016020">
    <property type="term" value="C:membrane"/>
    <property type="evidence" value="ECO:0007669"/>
    <property type="project" value="UniProtKB-SubCell"/>
</dbReference>
<keyword evidence="2 5" id="KW-0812">Transmembrane</keyword>
<evidence type="ECO:0000256" key="5">
    <source>
        <dbReference type="SAM" id="Phobius"/>
    </source>
</evidence>
<feature type="transmembrane region" description="Helical" evidence="5">
    <location>
        <begin position="95"/>
        <end position="113"/>
    </location>
</feature>
<evidence type="ECO:0000313" key="6">
    <source>
        <dbReference type="EMBL" id="CAA9280682.1"/>
    </source>
</evidence>
<feature type="transmembrane region" description="Helical" evidence="5">
    <location>
        <begin position="71"/>
        <end position="88"/>
    </location>
</feature>
<feature type="transmembrane region" description="Helical" evidence="5">
    <location>
        <begin position="30"/>
        <end position="51"/>
    </location>
</feature>
<proteinExistence type="predicted"/>
<evidence type="ECO:0000256" key="4">
    <source>
        <dbReference type="ARBA" id="ARBA00023136"/>
    </source>
</evidence>
<gene>
    <name evidence="6" type="ORF">AVDCRST_MAG63-3524</name>
</gene>
<dbReference type="EMBL" id="CADCTO010000471">
    <property type="protein sequence ID" value="CAA9280682.1"/>
    <property type="molecule type" value="Genomic_DNA"/>
</dbReference>
<reference evidence="6" key="1">
    <citation type="submission" date="2020-02" db="EMBL/GenBank/DDBJ databases">
        <authorList>
            <person name="Meier V. D."/>
        </authorList>
    </citation>
    <scope>NUCLEOTIDE SEQUENCE</scope>
    <source>
        <strain evidence="6">AVDCRST_MAG63</strain>
    </source>
</reference>